<feature type="domain" description="HTH myb-type" evidence="4">
    <location>
        <begin position="288"/>
        <end position="334"/>
    </location>
</feature>
<dbReference type="Gramene" id="TVU44830">
    <property type="protein sequence ID" value="TVU44830"/>
    <property type="gene ID" value="EJB05_04290"/>
</dbReference>
<dbReference type="Pfam" id="PF00249">
    <property type="entry name" value="Myb_DNA-binding"/>
    <property type="match status" value="1"/>
</dbReference>
<feature type="compositionally biased region" description="Low complexity" evidence="2">
    <location>
        <begin position="56"/>
        <end position="65"/>
    </location>
</feature>
<feature type="domain" description="Myb-like" evidence="3">
    <location>
        <begin position="280"/>
        <end position="334"/>
    </location>
</feature>
<dbReference type="PANTHER" id="PTHR47122">
    <property type="entry name" value="MYB-LIKE DNA-BINDING DOMAIN CONTAINING PROTEIN, EXPRESSED"/>
    <property type="match status" value="1"/>
</dbReference>
<dbReference type="InterPro" id="IPR001005">
    <property type="entry name" value="SANT/Myb"/>
</dbReference>
<dbReference type="CDD" id="cd11660">
    <property type="entry name" value="SANT_TRF"/>
    <property type="match status" value="1"/>
</dbReference>
<feature type="region of interest" description="Disordered" evidence="2">
    <location>
        <begin position="1"/>
        <end position="71"/>
    </location>
</feature>
<dbReference type="AlphaFoldDB" id="A0A5J9WBQ9"/>
<feature type="compositionally biased region" description="Basic residues" evidence="2">
    <location>
        <begin position="103"/>
        <end position="113"/>
    </location>
</feature>
<proteinExistence type="predicted"/>
<keyword evidence="6" id="KW-1185">Reference proteome</keyword>
<name>A0A5J9WBQ9_9POAL</name>
<dbReference type="GO" id="GO:0003677">
    <property type="term" value="F:DNA binding"/>
    <property type="evidence" value="ECO:0007669"/>
    <property type="project" value="UniProtKB-KW"/>
</dbReference>
<evidence type="ECO:0000259" key="3">
    <source>
        <dbReference type="PROSITE" id="PS50090"/>
    </source>
</evidence>
<evidence type="ECO:0000256" key="1">
    <source>
        <dbReference type="ARBA" id="ARBA00023125"/>
    </source>
</evidence>
<accession>A0A5J9WBQ9</accession>
<dbReference type="Gene3D" id="1.10.246.220">
    <property type="match status" value="1"/>
</dbReference>
<evidence type="ECO:0000313" key="6">
    <source>
        <dbReference type="Proteomes" id="UP000324897"/>
    </source>
</evidence>
<gene>
    <name evidence="5" type="ORF">EJB05_04290</name>
</gene>
<feature type="compositionally biased region" description="Pro residues" evidence="2">
    <location>
        <begin position="25"/>
        <end position="38"/>
    </location>
</feature>
<keyword evidence="1" id="KW-0238">DNA-binding</keyword>
<sequence>MRIRGRRLAAAVPPPIFTPQEWSGYPPPPSPLKDPPPEPFDERRDESPTASRGRIEPSSPRSSSPGTPPTPCPRFCQECEGAGRCAKGKYAQLSEILKERPGRRYRRDKKPRGFHSNAGAQAKLESISDKSALRDDRLTVLCRAVGLLDSPSDECFASDKLIRMLRIVFLHDRRKLKVVLLLAMVLRQPVNPKLFLGKTSKAPPYQRVLEDVAREAHLGGEPLAKLCDPSSLGYATIIYLGYLRKILECPERNTPENRTILLKLIVFLMVDMHQFGLQKSTRVNNYHWTPDEVNQLVEGISDLGVGRWTELKSSYFPTSIRTAQHLKDKWRNLLIGCGLQIGKKRKVEVPKVTGNLKDRIIDLHEKHWAIKRRRASSEEEEGI</sequence>
<feature type="region of interest" description="Disordered" evidence="2">
    <location>
        <begin position="97"/>
        <end position="116"/>
    </location>
</feature>
<reference evidence="5 6" key="1">
    <citation type="journal article" date="2019" name="Sci. Rep.">
        <title>A high-quality genome of Eragrostis curvula grass provides insights into Poaceae evolution and supports new strategies to enhance forage quality.</title>
        <authorList>
            <person name="Carballo J."/>
            <person name="Santos B.A.C.M."/>
            <person name="Zappacosta D."/>
            <person name="Garbus I."/>
            <person name="Selva J.P."/>
            <person name="Gallo C.A."/>
            <person name="Diaz A."/>
            <person name="Albertini E."/>
            <person name="Caccamo M."/>
            <person name="Echenique V."/>
        </authorList>
    </citation>
    <scope>NUCLEOTIDE SEQUENCE [LARGE SCALE GENOMIC DNA]</scope>
    <source>
        <strain evidence="6">cv. Victoria</strain>
        <tissue evidence="5">Leaf</tissue>
    </source>
</reference>
<dbReference type="PANTHER" id="PTHR47122:SF11">
    <property type="entry name" value="MYB-LIKE DOMAIN-CONTAINING PROTEIN"/>
    <property type="match status" value="1"/>
</dbReference>
<evidence type="ECO:0000256" key="2">
    <source>
        <dbReference type="SAM" id="MobiDB-lite"/>
    </source>
</evidence>
<evidence type="ECO:0000259" key="4">
    <source>
        <dbReference type="PROSITE" id="PS51294"/>
    </source>
</evidence>
<dbReference type="PROSITE" id="PS51294">
    <property type="entry name" value="HTH_MYB"/>
    <property type="match status" value="1"/>
</dbReference>
<dbReference type="PROSITE" id="PS50090">
    <property type="entry name" value="MYB_LIKE"/>
    <property type="match status" value="1"/>
</dbReference>
<dbReference type="Proteomes" id="UP000324897">
    <property type="component" value="Chromosome 5"/>
</dbReference>
<comment type="caution">
    <text evidence="5">The sequence shown here is derived from an EMBL/GenBank/DDBJ whole genome shotgun (WGS) entry which is preliminary data.</text>
</comment>
<dbReference type="EMBL" id="RWGY01000004">
    <property type="protein sequence ID" value="TVU44830.1"/>
    <property type="molecule type" value="Genomic_DNA"/>
</dbReference>
<dbReference type="InterPro" id="IPR009057">
    <property type="entry name" value="Homeodomain-like_sf"/>
</dbReference>
<organism evidence="5 6">
    <name type="scientific">Eragrostis curvula</name>
    <name type="common">weeping love grass</name>
    <dbReference type="NCBI Taxonomy" id="38414"/>
    <lineage>
        <taxon>Eukaryota</taxon>
        <taxon>Viridiplantae</taxon>
        <taxon>Streptophyta</taxon>
        <taxon>Embryophyta</taxon>
        <taxon>Tracheophyta</taxon>
        <taxon>Spermatophyta</taxon>
        <taxon>Magnoliopsida</taxon>
        <taxon>Liliopsida</taxon>
        <taxon>Poales</taxon>
        <taxon>Poaceae</taxon>
        <taxon>PACMAD clade</taxon>
        <taxon>Chloridoideae</taxon>
        <taxon>Eragrostideae</taxon>
        <taxon>Eragrostidinae</taxon>
        <taxon>Eragrostis</taxon>
    </lineage>
</organism>
<dbReference type="OrthoDB" id="665153at2759"/>
<evidence type="ECO:0000313" key="5">
    <source>
        <dbReference type="EMBL" id="TVU44830.1"/>
    </source>
</evidence>
<dbReference type="InterPro" id="IPR017930">
    <property type="entry name" value="Myb_dom"/>
</dbReference>
<dbReference type="SUPFAM" id="SSF46689">
    <property type="entry name" value="Homeodomain-like"/>
    <property type="match status" value="1"/>
</dbReference>
<protein>
    <submittedName>
        <fullName evidence="5">Uncharacterized protein</fullName>
    </submittedName>
</protein>